<comment type="subcellular location">
    <subcellularLocation>
        <location evidence="1">Secreted</location>
    </subcellularLocation>
</comment>
<dbReference type="Pfam" id="PF18884">
    <property type="entry name" value="TSP3_bac"/>
    <property type="match status" value="6"/>
</dbReference>
<dbReference type="Gene3D" id="3.10.100.10">
    <property type="entry name" value="Mannose-Binding Protein A, subunit A"/>
    <property type="match status" value="1"/>
</dbReference>
<keyword evidence="2" id="KW-0964">Secreted</keyword>
<comment type="caution">
    <text evidence="7">The sequence shown here is derived from an EMBL/GenBank/DDBJ whole genome shotgun (WGS) entry which is preliminary data.</text>
</comment>
<dbReference type="Pfam" id="PF14751">
    <property type="entry name" value="DUF4474"/>
    <property type="match status" value="1"/>
</dbReference>
<evidence type="ECO:0000256" key="1">
    <source>
        <dbReference type="ARBA" id="ARBA00004613"/>
    </source>
</evidence>
<dbReference type="InterPro" id="IPR001304">
    <property type="entry name" value="C-type_lectin-like"/>
</dbReference>
<dbReference type="InterPro" id="IPR016186">
    <property type="entry name" value="C-type_lectin-like/link_sf"/>
</dbReference>
<protein>
    <recommendedName>
        <fullName evidence="6">C-type lectin domain-containing protein</fullName>
    </recommendedName>
</protein>
<dbReference type="CDD" id="cd00037">
    <property type="entry name" value="CLECT"/>
    <property type="match status" value="1"/>
</dbReference>
<dbReference type="PROSITE" id="PS50041">
    <property type="entry name" value="C_TYPE_LECTIN_2"/>
    <property type="match status" value="1"/>
</dbReference>
<dbReference type="SMART" id="SM00034">
    <property type="entry name" value="CLECT"/>
    <property type="match status" value="1"/>
</dbReference>
<feature type="chain" id="PRO_5004427814" description="C-type lectin domain-containing protein" evidence="5">
    <location>
        <begin position="34"/>
        <end position="1205"/>
    </location>
</feature>
<evidence type="ECO:0000259" key="6">
    <source>
        <dbReference type="PROSITE" id="PS50041"/>
    </source>
</evidence>
<dbReference type="InterPro" id="IPR016187">
    <property type="entry name" value="CTDL_fold"/>
</dbReference>
<gene>
    <name evidence="7" type="ORF">BN656_00036</name>
</gene>
<dbReference type="SUPFAM" id="SSF56436">
    <property type="entry name" value="C-type lectin-like"/>
    <property type="match status" value="1"/>
</dbReference>
<dbReference type="Gene3D" id="4.10.1080.10">
    <property type="entry name" value="TSP type-3 repeat"/>
    <property type="match status" value="1"/>
</dbReference>
<dbReference type="GO" id="GO:0005509">
    <property type="term" value="F:calcium ion binding"/>
    <property type="evidence" value="ECO:0007669"/>
    <property type="project" value="InterPro"/>
</dbReference>
<dbReference type="Pfam" id="PF00059">
    <property type="entry name" value="Lectin_C"/>
    <property type="match status" value="1"/>
</dbReference>
<name>R7AP17_9FIRM</name>
<keyword evidence="4" id="KW-0106">Calcium</keyword>
<sequence length="1205" mass="134308">MKNNFKKFVTRLVAVMLAAAISAGLLPCTLVYAQDKENPVYPYTIFAGSGDDGAITIKADSFNVNGDIATNGTIIASGNLNINGKKTEKAGEQMISAVKRLEAAYYSGNNVKDISGDFQKKDTNININNPMRVSGTLGLQGNVSLNAAVIADGDITISDGVLNCNSPLICSRTGSITIEAGSAGLGGLIYAPEGAVTLKSDNLNLNNIVIIADNVIISGRNINAGYGRSAAAAIGTESDEPEQKPDTLDAFILLFGEYDAGTGNIELGWITDCEAADCEIQESDDGSSYSKTAAVKDTSEYTYAVKEAFPLKYIRIVLTDSEGRRKTSEPLVIHSNGDGYEAKMVDSDNDGLPDAYEKMLGTNPDNADTDSDGLTDYQEIVLTDTDPLKYDSATPGISDADADSDNDGLSNIREIQLGTDAARTDTDGDGLTDYEETEIYGTDPLNPDTDNDTISDRDEILAGLNPLNPSTNGVPDAEYTFAQTISKDSNVLKEINTDDNPYELSIDITAAGYAEGSIEVEESGYSSAIANDMILGKAAEIRYSNRTDRITVKFSNVSYESSKAENDSGAFAGIKRFNIFRYFEEVNMLLPVETYYDEASGTIYTDTDMTGTYCLVDMEEWLDAIMPENGGSETSGTDIGVMSLQADTEAMALNGSVTEAAQYAVTLPAGDIEISQYNGHGYAIFDMDMTWEEARDYCQSLGGHLVTIGSLEENMFVNELMAASKVTYAAMGMSDEEEEGTWVWITGEPMDFTYWNQSTPEPNNGFNVLGEQDHGYMYGDGTWDDGFYNVRYPFICEWDNGYTSDNQYMAFTPTGWKWIKLKDKLSAKNEVDTDGDGLTDWEEVKSELLKTDENKNVILPTFGEILEQLGREHSMVKNAIKLFIDNNSDIAIDKYDKILSQRMLLLNSDPTKEDSDDDGLLDGKRQLYNGRVMLPKDTDPFYYNGPHGIWDKQKEMVETENIQTEYSDKYIINQDIERIIVPYADPIVDTLLQKPNVVNKLFIGYMKYEFKRYSDIPGVDNVGAYILNFIHDKDNVAYHSKPDTWQRAFGYNDLYDKAFDYGTKMLRNKYEFTYENSEYVLWIWKGDYWNMENGAEAGLYVYNRTENGIKHYNAVDYELPMTLSLYKIKEDGYDNLFNWAPDEPQWWITGFSRKDMFFINPDKLRMICSVDMSSKKEIYMEMSKKFRTNKDIIFDDDIYTLWVTF</sequence>
<dbReference type="InterPro" id="IPR059100">
    <property type="entry name" value="TSP3_bac"/>
</dbReference>
<dbReference type="InterPro" id="IPR050111">
    <property type="entry name" value="C-type_lectin/snaclec_domain"/>
</dbReference>
<dbReference type="InterPro" id="IPR029322">
    <property type="entry name" value="DUF4474"/>
</dbReference>
<evidence type="ECO:0000313" key="7">
    <source>
        <dbReference type="EMBL" id="CDD57284.1"/>
    </source>
</evidence>
<evidence type="ECO:0000256" key="4">
    <source>
        <dbReference type="ARBA" id="ARBA00022837"/>
    </source>
</evidence>
<evidence type="ECO:0000256" key="3">
    <source>
        <dbReference type="ARBA" id="ARBA00022729"/>
    </source>
</evidence>
<dbReference type="PANTHER" id="PTHR22803">
    <property type="entry name" value="MANNOSE, PHOSPHOLIPASE, LECTIN RECEPTOR RELATED"/>
    <property type="match status" value="1"/>
</dbReference>
<evidence type="ECO:0000256" key="2">
    <source>
        <dbReference type="ARBA" id="ARBA00022525"/>
    </source>
</evidence>
<dbReference type="Proteomes" id="UP000018141">
    <property type="component" value="Unassembled WGS sequence"/>
</dbReference>
<dbReference type="AlphaFoldDB" id="R7AP17"/>
<accession>R7AP17</accession>
<dbReference type="EMBL" id="CBHH010000045">
    <property type="protein sequence ID" value="CDD57284.1"/>
    <property type="molecule type" value="Genomic_DNA"/>
</dbReference>
<dbReference type="SUPFAM" id="SSF103647">
    <property type="entry name" value="TSP type-3 repeat"/>
    <property type="match status" value="1"/>
</dbReference>
<evidence type="ECO:0000313" key="8">
    <source>
        <dbReference type="Proteomes" id="UP000018141"/>
    </source>
</evidence>
<feature type="domain" description="C-type lectin" evidence="6">
    <location>
        <begin position="677"/>
        <end position="797"/>
    </location>
</feature>
<proteinExistence type="predicted"/>
<keyword evidence="3 5" id="KW-0732">Signal</keyword>
<organism evidence="7 8">
    <name type="scientific">Bacteroides pectinophilus CAG:437</name>
    <dbReference type="NCBI Taxonomy" id="1263051"/>
    <lineage>
        <taxon>Bacteria</taxon>
        <taxon>Bacillati</taxon>
        <taxon>Bacillota</taxon>
        <taxon>Clostridia</taxon>
        <taxon>Eubacteriales</taxon>
    </lineage>
</organism>
<dbReference type="InterPro" id="IPR028974">
    <property type="entry name" value="TSP_type-3_rpt"/>
</dbReference>
<evidence type="ECO:0000256" key="5">
    <source>
        <dbReference type="SAM" id="SignalP"/>
    </source>
</evidence>
<feature type="signal peptide" evidence="5">
    <location>
        <begin position="1"/>
        <end position="33"/>
    </location>
</feature>
<reference evidence="7" key="1">
    <citation type="submission" date="2012-11" db="EMBL/GenBank/DDBJ databases">
        <title>Dependencies among metagenomic species, viruses, plasmids and units of genetic variation.</title>
        <authorList>
            <person name="Nielsen H.B."/>
            <person name="Almeida M."/>
            <person name="Juncker A.S."/>
            <person name="Rasmussen S."/>
            <person name="Li J."/>
            <person name="Sunagawa S."/>
            <person name="Plichta D."/>
            <person name="Gautier L."/>
            <person name="Le Chatelier E."/>
            <person name="Peletier E."/>
            <person name="Bonde I."/>
            <person name="Nielsen T."/>
            <person name="Manichanh C."/>
            <person name="Arumugam M."/>
            <person name="Batto J."/>
            <person name="Santos M.B.Q.D."/>
            <person name="Blom N."/>
            <person name="Borruel N."/>
            <person name="Burgdorf K.S."/>
            <person name="Boumezbeur F."/>
            <person name="Casellas F."/>
            <person name="Dore J."/>
            <person name="Guarner F."/>
            <person name="Hansen T."/>
            <person name="Hildebrand F."/>
            <person name="Kaas R.S."/>
            <person name="Kennedy S."/>
            <person name="Kristiansen K."/>
            <person name="Kultima J.R."/>
            <person name="Leonard P."/>
            <person name="Levenez F."/>
            <person name="Lund O."/>
            <person name="Moumen B."/>
            <person name="Le Paslier D."/>
            <person name="Pons N."/>
            <person name="Pedersen O."/>
            <person name="Prifti E."/>
            <person name="Qin J."/>
            <person name="Raes J."/>
            <person name="Tap J."/>
            <person name="Tims S."/>
            <person name="Ussery D.W."/>
            <person name="Yamada T."/>
            <person name="MetaHit consortium"/>
            <person name="Renault P."/>
            <person name="Sicheritz-Ponten T."/>
            <person name="Bork P."/>
            <person name="Wang J."/>
            <person name="Brunak S."/>
            <person name="Ehrlich S.D."/>
        </authorList>
    </citation>
    <scope>NUCLEOTIDE SEQUENCE [LARGE SCALE GENOMIC DNA]</scope>
</reference>